<evidence type="ECO:0000256" key="1">
    <source>
        <dbReference type="ARBA" id="ARBA00008798"/>
    </source>
</evidence>
<gene>
    <name evidence="11" type="ORF">SAMN05660299_02616</name>
</gene>
<evidence type="ECO:0000313" key="11">
    <source>
        <dbReference type="EMBL" id="SDN37934.1"/>
    </source>
</evidence>
<feature type="domain" description="RNA polymerase sigma factor 54 core-binding" evidence="10">
    <location>
        <begin position="65"/>
        <end position="241"/>
    </location>
</feature>
<evidence type="ECO:0000259" key="10">
    <source>
        <dbReference type="Pfam" id="PF04963"/>
    </source>
</evidence>
<dbReference type="Gene3D" id="1.10.10.60">
    <property type="entry name" value="Homeodomain-like"/>
    <property type="match status" value="1"/>
</dbReference>
<feature type="domain" description="RNA polymerase sigma factor 54 DNA-binding" evidence="9">
    <location>
        <begin position="265"/>
        <end position="425"/>
    </location>
</feature>
<name>A0A1H0AWW0_9FIRM</name>
<keyword evidence="2" id="KW-0240">DNA-directed RNA polymerase</keyword>
<dbReference type="GO" id="GO:0016987">
    <property type="term" value="F:sigma factor activity"/>
    <property type="evidence" value="ECO:0007669"/>
    <property type="project" value="UniProtKB-KW"/>
</dbReference>
<dbReference type="Gene3D" id="1.10.10.1330">
    <property type="entry name" value="RNA polymerase sigma-54 factor, core-binding domain"/>
    <property type="match status" value="1"/>
</dbReference>
<dbReference type="InterPro" id="IPR038709">
    <property type="entry name" value="RpoN_core-bd_sf"/>
</dbReference>
<dbReference type="Pfam" id="PF00309">
    <property type="entry name" value="Sigma54_AID"/>
    <property type="match status" value="1"/>
</dbReference>
<dbReference type="PRINTS" id="PR00045">
    <property type="entry name" value="SIGMA54FCT"/>
</dbReference>
<dbReference type="SUPFAM" id="SSF47413">
    <property type="entry name" value="lambda repressor-like DNA-binding domains"/>
    <property type="match status" value="1"/>
</dbReference>
<dbReference type="PANTHER" id="PTHR32248:SF4">
    <property type="entry name" value="RNA POLYMERASE SIGMA-54 FACTOR"/>
    <property type="match status" value="1"/>
</dbReference>
<dbReference type="GO" id="GO:0000428">
    <property type="term" value="C:DNA-directed RNA polymerase complex"/>
    <property type="evidence" value="ECO:0007669"/>
    <property type="project" value="UniProtKB-KW"/>
</dbReference>
<evidence type="ECO:0000256" key="8">
    <source>
        <dbReference type="ARBA" id="ARBA00023163"/>
    </source>
</evidence>
<reference evidence="11 12" key="1">
    <citation type="submission" date="2016-10" db="EMBL/GenBank/DDBJ databases">
        <authorList>
            <person name="de Groot N.N."/>
        </authorList>
    </citation>
    <scope>NUCLEOTIDE SEQUENCE [LARGE SCALE GENOMIC DNA]</scope>
    <source>
        <strain evidence="11 12">DSM 16981</strain>
    </source>
</reference>
<dbReference type="EMBL" id="FNHQ01000043">
    <property type="protein sequence ID" value="SDN37934.1"/>
    <property type="molecule type" value="Genomic_DNA"/>
</dbReference>
<dbReference type="GO" id="GO:0001216">
    <property type="term" value="F:DNA-binding transcription activator activity"/>
    <property type="evidence" value="ECO:0007669"/>
    <property type="project" value="InterPro"/>
</dbReference>
<dbReference type="InterPro" id="IPR007634">
    <property type="entry name" value="RNA_pol_sigma_54_DNA-bd"/>
</dbReference>
<evidence type="ECO:0000256" key="5">
    <source>
        <dbReference type="ARBA" id="ARBA00023015"/>
    </source>
</evidence>
<accession>A0A1H0AWW0</accession>
<evidence type="ECO:0000313" key="12">
    <source>
        <dbReference type="Proteomes" id="UP000199309"/>
    </source>
</evidence>
<dbReference type="NCBIfam" id="TIGR02395">
    <property type="entry name" value="rpoN_sigma"/>
    <property type="match status" value="1"/>
</dbReference>
<dbReference type="OrthoDB" id="9814402at2"/>
<dbReference type="PANTHER" id="PTHR32248">
    <property type="entry name" value="RNA POLYMERASE SIGMA-54 FACTOR"/>
    <property type="match status" value="1"/>
</dbReference>
<keyword evidence="6" id="KW-0731">Sigma factor</keyword>
<dbReference type="InterPro" id="IPR000394">
    <property type="entry name" value="RNA_pol_sigma_54"/>
</dbReference>
<keyword evidence="7" id="KW-0238">DNA-binding</keyword>
<dbReference type="Pfam" id="PF04552">
    <property type="entry name" value="Sigma54_DBD"/>
    <property type="match status" value="1"/>
</dbReference>
<evidence type="ECO:0000256" key="6">
    <source>
        <dbReference type="ARBA" id="ARBA00023082"/>
    </source>
</evidence>
<dbReference type="GO" id="GO:0016779">
    <property type="term" value="F:nucleotidyltransferase activity"/>
    <property type="evidence" value="ECO:0007669"/>
    <property type="project" value="UniProtKB-KW"/>
</dbReference>
<keyword evidence="8" id="KW-0804">Transcription</keyword>
<proteinExistence type="inferred from homology"/>
<evidence type="ECO:0000259" key="9">
    <source>
        <dbReference type="Pfam" id="PF04552"/>
    </source>
</evidence>
<dbReference type="PIRSF" id="PIRSF000774">
    <property type="entry name" value="RpoN"/>
    <property type="match status" value="1"/>
</dbReference>
<dbReference type="AlphaFoldDB" id="A0A1H0AWW0"/>
<keyword evidence="12" id="KW-1185">Reference proteome</keyword>
<evidence type="ECO:0000256" key="7">
    <source>
        <dbReference type="ARBA" id="ARBA00023125"/>
    </source>
</evidence>
<dbReference type="RefSeq" id="WP_091652772.1">
    <property type="nucleotide sequence ID" value="NZ_FNHQ01000043.1"/>
</dbReference>
<dbReference type="GO" id="GO:0006352">
    <property type="term" value="P:DNA-templated transcription initiation"/>
    <property type="evidence" value="ECO:0007669"/>
    <property type="project" value="InterPro"/>
</dbReference>
<evidence type="ECO:0000256" key="3">
    <source>
        <dbReference type="ARBA" id="ARBA00022679"/>
    </source>
</evidence>
<keyword evidence="5" id="KW-0805">Transcription regulation</keyword>
<dbReference type="InterPro" id="IPR007046">
    <property type="entry name" value="RNA_pol_sigma_54_core-bd"/>
</dbReference>
<keyword evidence="4" id="KW-0548">Nucleotidyltransferase</keyword>
<dbReference type="Pfam" id="PF04963">
    <property type="entry name" value="Sigma54_CBD"/>
    <property type="match status" value="1"/>
</dbReference>
<dbReference type="STRING" id="349095.SAMN05660299_02616"/>
<dbReference type="Proteomes" id="UP000199309">
    <property type="component" value="Unassembled WGS sequence"/>
</dbReference>
<dbReference type="PROSITE" id="PS50044">
    <property type="entry name" value="SIGMA54_3"/>
    <property type="match status" value="1"/>
</dbReference>
<keyword evidence="3" id="KW-0808">Transferase</keyword>
<evidence type="ECO:0000256" key="4">
    <source>
        <dbReference type="ARBA" id="ARBA00022695"/>
    </source>
</evidence>
<organism evidence="11 12">
    <name type="scientific">Megasphaera paucivorans</name>
    <dbReference type="NCBI Taxonomy" id="349095"/>
    <lineage>
        <taxon>Bacteria</taxon>
        <taxon>Bacillati</taxon>
        <taxon>Bacillota</taxon>
        <taxon>Negativicutes</taxon>
        <taxon>Veillonellales</taxon>
        <taxon>Veillonellaceae</taxon>
        <taxon>Megasphaera</taxon>
    </lineage>
</organism>
<sequence>MADISLKLQLKPKMTQIQSLTIKMLGLQAQDLTEFLYEQITDNPLLDIRYPDVRRSNTPIAEKPIDNIHSREDSLEEMLMKQLRVLTISKKIRMAAGLVIRSLDEKGFFTDDLDSIGIDYGITLTEMEQGLAVVKTLDPPGIGASGINEALLIQTRRCEKVPDHTLELLQYHYEDFLKGKWQRLRTEMEISDTELKCIRDFLKKLSLQPAQQIVQKEEFIRADMEIYTNEKGDLAIRMLEEIPDVFFREDLYASYEKQGDRKTKKYIHKARRAFLDLQAALAYRRQSIFAVVTAMIQQQKNFFLQGEALCPLNQKELAEKTGLSTSTVSRVCRDRYVLFNRRIYAIQDFFAQSYSRISDKNETDYISSRAIMEKIACFIKDEDVKHPYSDQQIAAYLQGQDILIARRTVAKFRLILGIANSNMRRHMHE</sequence>
<evidence type="ECO:0000256" key="2">
    <source>
        <dbReference type="ARBA" id="ARBA00022478"/>
    </source>
</evidence>
<comment type="similarity">
    <text evidence="1">Belongs to the sigma-54 factor family.</text>
</comment>
<dbReference type="InterPro" id="IPR010982">
    <property type="entry name" value="Lambda_DNA-bd_dom_sf"/>
</dbReference>
<dbReference type="GO" id="GO:0003677">
    <property type="term" value="F:DNA binding"/>
    <property type="evidence" value="ECO:0007669"/>
    <property type="project" value="UniProtKB-KW"/>
</dbReference>
<protein>
    <submittedName>
        <fullName evidence="11">RNA polymerase, sigma 54 subunit, RpoN/SigL</fullName>
    </submittedName>
</protein>